<dbReference type="AlphaFoldDB" id="A0A3D8T2X0"/>
<dbReference type="InterPro" id="IPR013096">
    <property type="entry name" value="Cupin_2"/>
</dbReference>
<dbReference type="EMBL" id="PDLN01000002">
    <property type="protein sequence ID" value="RDW92348.1"/>
    <property type="molecule type" value="Genomic_DNA"/>
</dbReference>
<evidence type="ECO:0000259" key="1">
    <source>
        <dbReference type="Pfam" id="PF07883"/>
    </source>
</evidence>
<reference evidence="2 3" key="1">
    <citation type="journal article" date="2018" name="IMA Fungus">
        <title>IMA Genome-F 9: Draft genome sequence of Annulohypoxylon stygium, Aspergillus mulundensis, Berkeleyomyces basicola (syn. Thielaviopsis basicola), Ceratocystis smalleyi, two Cercospora beticola strains, Coleophoma cylindrospora, Fusarium fracticaudum, Phialophora cf. hyalina, and Morchella septimelata.</title>
        <authorList>
            <person name="Wingfield B.D."/>
            <person name="Bills G.F."/>
            <person name="Dong Y."/>
            <person name="Huang W."/>
            <person name="Nel W.J."/>
            <person name="Swalarsk-Parry B.S."/>
            <person name="Vaghefi N."/>
            <person name="Wilken P.M."/>
            <person name="An Z."/>
            <person name="de Beer Z.W."/>
            <person name="De Vos L."/>
            <person name="Chen L."/>
            <person name="Duong T.A."/>
            <person name="Gao Y."/>
            <person name="Hammerbacher A."/>
            <person name="Kikkert J.R."/>
            <person name="Li Y."/>
            <person name="Li H."/>
            <person name="Li K."/>
            <person name="Li Q."/>
            <person name="Liu X."/>
            <person name="Ma X."/>
            <person name="Naidoo K."/>
            <person name="Pethybridge S.J."/>
            <person name="Sun J."/>
            <person name="Steenkamp E.T."/>
            <person name="van der Nest M.A."/>
            <person name="van Wyk S."/>
            <person name="Wingfield M.J."/>
            <person name="Xiong C."/>
            <person name="Yue Q."/>
            <person name="Zhang X."/>
        </authorList>
    </citation>
    <scope>NUCLEOTIDE SEQUENCE [LARGE SCALE GENOMIC DNA]</scope>
    <source>
        <strain evidence="2 3">BP5796</strain>
    </source>
</reference>
<dbReference type="PANTHER" id="PTHR36156:SF2">
    <property type="entry name" value="CUPIN TYPE-2 DOMAIN-CONTAINING PROTEIN"/>
    <property type="match status" value="1"/>
</dbReference>
<dbReference type="InterPro" id="IPR011051">
    <property type="entry name" value="RmlC_Cupin_sf"/>
</dbReference>
<dbReference type="InterPro" id="IPR047142">
    <property type="entry name" value="OryJ/VirC-like"/>
</dbReference>
<comment type="caution">
    <text evidence="2">The sequence shown here is derived from an EMBL/GenBank/DDBJ whole genome shotgun (WGS) entry which is preliminary data.</text>
</comment>
<dbReference type="InterPro" id="IPR014710">
    <property type="entry name" value="RmlC-like_jellyroll"/>
</dbReference>
<evidence type="ECO:0000313" key="3">
    <source>
        <dbReference type="Proteomes" id="UP000256328"/>
    </source>
</evidence>
<dbReference type="Pfam" id="PF07883">
    <property type="entry name" value="Cupin_2"/>
    <property type="match status" value="1"/>
</dbReference>
<keyword evidence="3" id="KW-1185">Reference proteome</keyword>
<dbReference type="OrthoDB" id="5840532at2759"/>
<dbReference type="Gene3D" id="2.60.120.10">
    <property type="entry name" value="Jelly Rolls"/>
    <property type="match status" value="1"/>
</dbReference>
<gene>
    <name evidence="2" type="ORF">BP5796_01742</name>
</gene>
<sequence>MSTRAIFTGHNSDGISHYTSDSILQAVQPFGPDSSAFTTIHSSTTVPVSNTAALPVATNALPRCAPTGVLFCTTDFPPNYSAPMHRTQSVDYAIVMSGEICCRLDGGEEKTIKAGEVIVQRGTNHEWINRGEVPCRIVFVMVGSEKIVLDNGSVLEETVFKRP</sequence>
<dbReference type="CDD" id="cd02231">
    <property type="entry name" value="cupin_BLL6423-like"/>
    <property type="match status" value="1"/>
</dbReference>
<organism evidence="2 3">
    <name type="scientific">Coleophoma crateriformis</name>
    <dbReference type="NCBI Taxonomy" id="565419"/>
    <lineage>
        <taxon>Eukaryota</taxon>
        <taxon>Fungi</taxon>
        <taxon>Dikarya</taxon>
        <taxon>Ascomycota</taxon>
        <taxon>Pezizomycotina</taxon>
        <taxon>Leotiomycetes</taxon>
        <taxon>Helotiales</taxon>
        <taxon>Dermateaceae</taxon>
        <taxon>Coleophoma</taxon>
    </lineage>
</organism>
<name>A0A3D8T2X0_9HELO</name>
<protein>
    <recommendedName>
        <fullName evidence="1">Cupin type-2 domain-containing protein</fullName>
    </recommendedName>
</protein>
<dbReference type="SUPFAM" id="SSF51182">
    <property type="entry name" value="RmlC-like cupins"/>
    <property type="match status" value="1"/>
</dbReference>
<feature type="domain" description="Cupin type-2" evidence="1">
    <location>
        <begin position="75"/>
        <end position="140"/>
    </location>
</feature>
<dbReference type="Proteomes" id="UP000256328">
    <property type="component" value="Unassembled WGS sequence"/>
</dbReference>
<evidence type="ECO:0000313" key="2">
    <source>
        <dbReference type="EMBL" id="RDW92348.1"/>
    </source>
</evidence>
<dbReference type="PANTHER" id="PTHR36156">
    <property type="entry name" value="SLR2101 PROTEIN"/>
    <property type="match status" value="1"/>
</dbReference>
<accession>A0A3D8T2X0</accession>
<proteinExistence type="predicted"/>